<proteinExistence type="inferred from homology"/>
<evidence type="ECO:0000256" key="5">
    <source>
        <dbReference type="PROSITE-ProRule" id="PRU01240"/>
    </source>
</evidence>
<feature type="domain" description="Peptidase S8/S53" evidence="7">
    <location>
        <begin position="245"/>
        <end position="497"/>
    </location>
</feature>
<dbReference type="InterPro" id="IPR000209">
    <property type="entry name" value="Peptidase_S8/S53_dom"/>
</dbReference>
<dbReference type="EMBL" id="JBHUCM010000043">
    <property type="protein sequence ID" value="MFD1544191.1"/>
    <property type="molecule type" value="Genomic_DNA"/>
</dbReference>
<dbReference type="Proteomes" id="UP001597097">
    <property type="component" value="Unassembled WGS sequence"/>
</dbReference>
<accession>A0ABW4GN09</accession>
<dbReference type="InterPro" id="IPR051048">
    <property type="entry name" value="Peptidase_S8/S53_subtilisin"/>
</dbReference>
<keyword evidence="3 5" id="KW-0378">Hydrolase</keyword>
<evidence type="ECO:0000256" key="2">
    <source>
        <dbReference type="ARBA" id="ARBA00022670"/>
    </source>
</evidence>
<name>A0ABW4GN09_9ACTN</name>
<dbReference type="CDD" id="cd07487">
    <property type="entry name" value="Peptidases_S8_1"/>
    <property type="match status" value="1"/>
</dbReference>
<comment type="caution">
    <text evidence="8">The sequence shown here is derived from an EMBL/GenBank/DDBJ whole genome shotgun (WGS) entry which is preliminary data.</text>
</comment>
<reference evidence="9" key="1">
    <citation type="journal article" date="2019" name="Int. J. Syst. Evol. Microbiol.">
        <title>The Global Catalogue of Microorganisms (GCM) 10K type strain sequencing project: providing services to taxonomists for standard genome sequencing and annotation.</title>
        <authorList>
            <consortium name="The Broad Institute Genomics Platform"/>
            <consortium name="The Broad Institute Genome Sequencing Center for Infectious Disease"/>
            <person name="Wu L."/>
            <person name="Ma J."/>
        </authorList>
    </citation>
    <scope>NUCLEOTIDE SEQUENCE [LARGE SCALE GENOMIC DNA]</scope>
    <source>
        <strain evidence="9">CGMCC 1.15399</strain>
    </source>
</reference>
<keyword evidence="6" id="KW-0732">Signal</keyword>
<evidence type="ECO:0000256" key="4">
    <source>
        <dbReference type="ARBA" id="ARBA00022825"/>
    </source>
</evidence>
<dbReference type="InterPro" id="IPR022398">
    <property type="entry name" value="Peptidase_S8_His-AS"/>
</dbReference>
<protein>
    <submittedName>
        <fullName evidence="8">S8 family serine peptidase</fullName>
    </submittedName>
</protein>
<keyword evidence="9" id="KW-1185">Reference proteome</keyword>
<dbReference type="PROSITE" id="PS00138">
    <property type="entry name" value="SUBTILASE_SER"/>
    <property type="match status" value="1"/>
</dbReference>
<dbReference type="InterPro" id="IPR023827">
    <property type="entry name" value="Peptidase_S8_Asp-AS"/>
</dbReference>
<feature type="signal peptide" evidence="6">
    <location>
        <begin position="1"/>
        <end position="25"/>
    </location>
</feature>
<gene>
    <name evidence="8" type="ORF">ACFSJ0_44615</name>
</gene>
<dbReference type="PANTHER" id="PTHR43399">
    <property type="entry name" value="SUBTILISIN-RELATED"/>
    <property type="match status" value="1"/>
</dbReference>
<evidence type="ECO:0000256" key="1">
    <source>
        <dbReference type="ARBA" id="ARBA00011073"/>
    </source>
</evidence>
<evidence type="ECO:0000259" key="7">
    <source>
        <dbReference type="Pfam" id="PF00082"/>
    </source>
</evidence>
<evidence type="ECO:0000256" key="6">
    <source>
        <dbReference type="SAM" id="SignalP"/>
    </source>
</evidence>
<evidence type="ECO:0000313" key="8">
    <source>
        <dbReference type="EMBL" id="MFD1544191.1"/>
    </source>
</evidence>
<dbReference type="RefSeq" id="WP_219528295.1">
    <property type="nucleotide sequence ID" value="NZ_JAHKRM010000004.1"/>
</dbReference>
<dbReference type="InterPro" id="IPR023828">
    <property type="entry name" value="Peptidase_S8_Ser-AS"/>
</dbReference>
<dbReference type="PROSITE" id="PS00136">
    <property type="entry name" value="SUBTILASE_ASP"/>
    <property type="match status" value="1"/>
</dbReference>
<feature type="active site" description="Charge relay system" evidence="5">
    <location>
        <position position="461"/>
    </location>
</feature>
<dbReference type="PROSITE" id="PS00137">
    <property type="entry name" value="SUBTILASE_HIS"/>
    <property type="match status" value="1"/>
</dbReference>
<dbReference type="PANTHER" id="PTHR43399:SF4">
    <property type="entry name" value="CELL WALL-ASSOCIATED PROTEASE"/>
    <property type="match status" value="1"/>
</dbReference>
<sequence length="1323" mass="139729">MTRQRWRSPSIGLLAMGLVLSTGMAVQPSPSATPAPALSGQTAAAVESSGTPAADAAKITLITGDVVAYDTGPGGSPRHQVTPARRPNGAPVTFISVRDRNSYYVYPSDVMGLVSSGRLDKALFDVAYLAANGYTDKESATLPLIVQYGQAKQAAKTLSEQADALPATAEPLGLPSVGGAAVRVDKKAVGQFWTAVDRPATDKGVAASLDRGLSAIWLDRKVKAVLDKSVPQIGAPEVWAAGLKGEGVKVAVLDTGVDTTHPDLADRITATANFTEEADVKDGHGHGTHVASTIAGTGAASDGKYTGVAPKASLLVGKVLNKAGSGDSSGIIAGMEWAVAQQARVISISAGACCYAGPDPLSEAVDNLSAQSTSLFVIAAGNDYDNRKIATPGSAASALTVGAVDGSEKLAPFSSKGPVLRDYSLKPDLVAPGVDIVAARAAGTSMGSVVNDKYTGASGTSMATPHVSGAAVLLAQKHPDWTGAQLKAALVSTTHDDGFGAYEQGSGRVDVARAVRQTVGASGNLDFGALAYPHKDRVTKTITYTNGGDQPVTLTLKSGVTAHKGGDAPERTLTLDHDTVTVPAHGTAPVAVTFDPSGPATWYEGFVHAADASGAVTVNTAVGAFVEPAKVTIKTKMVLPDGATDVQPIPWAVLRTDDRDDLDFVYYPDSGPESQTQVYTGTFSVTSGVSWRGTDGQWNIGMLTEPEFAATKDTTITLDLRKARQVTQSTPKPTEVYNSQYFSVRNAANGLESVAFETTPAYGLHNYWLLPTRPVTQGTFDVSGQILRGAPVISMKTDRLTLHPRYQNLDPVVPKLNGRSTLTLVSGGRGQAAELAGAGVRGKLVLLDLSDLCPDNACTGNALDRVKAAADAGAAGVLGYGAVNRAFLELTKSWPIYPIPTMSLTADEGRALAAQLTKRPVSVQAEGITATPYIYSLMLRERVRVPAKLDYELGKRNLYEIENRLHSDRPATASMFWGATVLTRPGYLHGSRLGYSWPARTAVTEYVGPVSPDVSWTRETQLAYPDGDDSGRTFGMWATAVDVYPSAGTKTEEWGAQPRVPGTPVFTDQTRATGTTMCFPCRTGDMFVAALPILGPGPNHQEAFTWNARFDETRGGKDELHLYRDGQEIPMDESGTSGPVLIQMPKFNLPEGESRYRLTDKFHTPQPAQQYATDVATEWTFRSKRPTGGMQTLNDGLCVGWFFTSTLTPCEPVRKLNLRYDLDLDLDNKTAAARPHKITVTGYQGSYDVPDARLGSLKLSVTYDDGAHWKAVTTSKKNATSYTATIAHPALSATNGTVGIRAQGVDAEGNTIDQTITRAYGLK</sequence>
<feature type="active site" description="Charge relay system" evidence="5">
    <location>
        <position position="254"/>
    </location>
</feature>
<organism evidence="8 9">
    <name type="scientific">Nonomuraea guangzhouensis</name>
    <dbReference type="NCBI Taxonomy" id="1291555"/>
    <lineage>
        <taxon>Bacteria</taxon>
        <taxon>Bacillati</taxon>
        <taxon>Actinomycetota</taxon>
        <taxon>Actinomycetes</taxon>
        <taxon>Streptosporangiales</taxon>
        <taxon>Streptosporangiaceae</taxon>
        <taxon>Nonomuraea</taxon>
    </lineage>
</organism>
<feature type="chain" id="PRO_5045772477" evidence="6">
    <location>
        <begin position="26"/>
        <end position="1323"/>
    </location>
</feature>
<feature type="active site" description="Charge relay system" evidence="5">
    <location>
        <position position="286"/>
    </location>
</feature>
<keyword evidence="2 5" id="KW-0645">Protease</keyword>
<evidence type="ECO:0000256" key="3">
    <source>
        <dbReference type="ARBA" id="ARBA00022801"/>
    </source>
</evidence>
<evidence type="ECO:0000313" key="9">
    <source>
        <dbReference type="Proteomes" id="UP001597097"/>
    </source>
</evidence>
<comment type="similarity">
    <text evidence="1 5">Belongs to the peptidase S8 family.</text>
</comment>
<dbReference type="PROSITE" id="PS51892">
    <property type="entry name" value="SUBTILASE"/>
    <property type="match status" value="1"/>
</dbReference>
<keyword evidence="4 5" id="KW-0720">Serine protease</keyword>
<dbReference type="Pfam" id="PF00082">
    <property type="entry name" value="Peptidase_S8"/>
    <property type="match status" value="1"/>
</dbReference>